<comment type="caution">
    <text evidence="2">The sequence shown here is derived from an EMBL/GenBank/DDBJ whole genome shotgun (WGS) entry which is preliminary data.</text>
</comment>
<evidence type="ECO:0000313" key="3">
    <source>
        <dbReference type="Proteomes" id="UP000308697"/>
    </source>
</evidence>
<accession>A0A4U0NFR8</accession>
<dbReference type="Proteomes" id="UP000308697">
    <property type="component" value="Unassembled WGS sequence"/>
</dbReference>
<dbReference type="InterPro" id="IPR007278">
    <property type="entry name" value="DUF397"/>
</dbReference>
<evidence type="ECO:0000313" key="2">
    <source>
        <dbReference type="EMBL" id="TJZ52753.1"/>
    </source>
</evidence>
<dbReference type="RefSeq" id="WP_136740762.1">
    <property type="nucleotide sequence ID" value="NZ_SUMB01000005.1"/>
</dbReference>
<organism evidence="2 3">
    <name type="scientific">Streptomyces piniterrae</name>
    <dbReference type="NCBI Taxonomy" id="2571125"/>
    <lineage>
        <taxon>Bacteria</taxon>
        <taxon>Bacillati</taxon>
        <taxon>Actinomycetota</taxon>
        <taxon>Actinomycetes</taxon>
        <taxon>Kitasatosporales</taxon>
        <taxon>Streptomycetaceae</taxon>
        <taxon>Streptomyces</taxon>
    </lineage>
</organism>
<dbReference type="AlphaFoldDB" id="A0A4U0NFR8"/>
<sequence length="68" mass="7617">MPLDWIKATDDPSAAEYIEIAFGGDEDNDPVYLRTNTEPDNVITTTRRKWDAFVLGVKAGEFDHFAGL</sequence>
<reference evidence="2 3" key="1">
    <citation type="submission" date="2019-04" db="EMBL/GenBank/DDBJ databases">
        <title>Streptomyces piniterrae sp. nov., a heliquinomycin-producing actinomycete isolated from rhizosphere soil of Pinus yunnanensis.</title>
        <authorList>
            <person name="Zhuang X."/>
            <person name="Zhao J."/>
        </authorList>
    </citation>
    <scope>NUCLEOTIDE SEQUENCE [LARGE SCALE GENOMIC DNA]</scope>
    <source>
        <strain evidence="3">jys28</strain>
    </source>
</reference>
<dbReference type="Pfam" id="PF04149">
    <property type="entry name" value="DUF397"/>
    <property type="match status" value="1"/>
</dbReference>
<dbReference type="OrthoDB" id="3436866at2"/>
<feature type="domain" description="DUF397" evidence="1">
    <location>
        <begin position="4"/>
        <end position="58"/>
    </location>
</feature>
<keyword evidence="3" id="KW-1185">Reference proteome</keyword>
<name>A0A4U0NFR8_9ACTN</name>
<evidence type="ECO:0000259" key="1">
    <source>
        <dbReference type="Pfam" id="PF04149"/>
    </source>
</evidence>
<gene>
    <name evidence="2" type="ORF">FCH28_16315</name>
</gene>
<proteinExistence type="predicted"/>
<protein>
    <submittedName>
        <fullName evidence="2">DUF397 domain-containing protein</fullName>
    </submittedName>
</protein>
<dbReference type="EMBL" id="SUMB01000005">
    <property type="protein sequence ID" value="TJZ52753.1"/>
    <property type="molecule type" value="Genomic_DNA"/>
</dbReference>